<evidence type="ECO:0000256" key="2">
    <source>
        <dbReference type="SAM" id="Phobius"/>
    </source>
</evidence>
<feature type="region of interest" description="Disordered" evidence="1">
    <location>
        <begin position="425"/>
        <end position="588"/>
    </location>
</feature>
<feature type="compositionally biased region" description="Pro residues" evidence="1">
    <location>
        <begin position="579"/>
        <end position="588"/>
    </location>
</feature>
<dbReference type="EMBL" id="ML143387">
    <property type="protein sequence ID" value="TBU35124.1"/>
    <property type="molecule type" value="Genomic_DNA"/>
</dbReference>
<feature type="region of interest" description="Disordered" evidence="1">
    <location>
        <begin position="394"/>
        <end position="413"/>
    </location>
</feature>
<feature type="transmembrane region" description="Helical" evidence="2">
    <location>
        <begin position="94"/>
        <end position="116"/>
    </location>
</feature>
<organism evidence="3">
    <name type="scientific">Dichomitus squalens</name>
    <dbReference type="NCBI Taxonomy" id="114155"/>
    <lineage>
        <taxon>Eukaryota</taxon>
        <taxon>Fungi</taxon>
        <taxon>Dikarya</taxon>
        <taxon>Basidiomycota</taxon>
        <taxon>Agaricomycotina</taxon>
        <taxon>Agaricomycetes</taxon>
        <taxon>Polyporales</taxon>
        <taxon>Polyporaceae</taxon>
        <taxon>Dichomitus</taxon>
    </lineage>
</organism>
<feature type="compositionally biased region" description="Basic and acidic residues" evidence="1">
    <location>
        <begin position="427"/>
        <end position="444"/>
    </location>
</feature>
<keyword evidence="2" id="KW-0812">Transmembrane</keyword>
<accession>A0A4Q9N3H8</accession>
<proteinExistence type="predicted"/>
<keyword evidence="2" id="KW-0472">Membrane</keyword>
<protein>
    <submittedName>
        <fullName evidence="3">Uncharacterized protein</fullName>
    </submittedName>
</protein>
<name>A0A4Q9N3H8_9APHY</name>
<sequence>MGGALTVYFLMSTYKAIQYTRTVNVKNKALFYMLVVSQAIGIFVSVFFVIADFSSAVDCTATGMLKKGGVLVSTTLLVPGILGTKAYRCLNNAGFVIVVLAVTRAAIIAVSGVVIAEYKGGRRFTGTCETVRESSLLPLSIILQFVEACFICFCFLWAVYRSYRGPADHARLSLPLDEEDETSSVGTNEKEDDDHRAGTSRRGWWDYVPNALPEMSAGRGSPYSTRSSPGDMMGRFRRWWSGEPMLPSTVFQRKPSIPGEIPLSQPPRISSVSSVGPRVSISREAVERQPRASSPPPPSVMERIIRYVPRAELLRNMLKNELLYTTFITTVLFVISIVMLVGVTQQLLLGANSWSMLDWLIISMCTMHSFSRVARRHEREAWLQDPANWRSMHHAQVEDDTALRPKHPHRTWSPVSVRSSWRHRYRERGESDDRSTVGRYRSTEFSEPPLSPSRPSWASRVRSTSLTRSPADLPSISRSTSIASSPMPSMDSLYRAPLPRHGRGSPMVLPSPEFPPTNASTPQSDSQSFSPRTGHLPTILRSPVAASRRRSSSEREKRPASPPSPSPRRSSRDWDPENPEPPDPARTL</sequence>
<feature type="transmembrane region" description="Helical" evidence="2">
    <location>
        <begin position="136"/>
        <end position="160"/>
    </location>
</feature>
<feature type="compositionally biased region" description="Polar residues" evidence="1">
    <location>
        <begin position="517"/>
        <end position="531"/>
    </location>
</feature>
<feature type="region of interest" description="Disordered" evidence="1">
    <location>
        <begin position="177"/>
        <end position="199"/>
    </location>
</feature>
<keyword evidence="2" id="KW-1133">Transmembrane helix</keyword>
<gene>
    <name evidence="3" type="ORF">BD311DRAFT_773277</name>
</gene>
<feature type="transmembrane region" description="Helical" evidence="2">
    <location>
        <begin position="322"/>
        <end position="344"/>
    </location>
</feature>
<evidence type="ECO:0000313" key="3">
    <source>
        <dbReference type="EMBL" id="TBU35124.1"/>
    </source>
</evidence>
<feature type="transmembrane region" description="Helical" evidence="2">
    <location>
        <begin position="29"/>
        <end position="50"/>
    </location>
</feature>
<feature type="transmembrane region" description="Helical" evidence="2">
    <location>
        <begin position="70"/>
        <end position="87"/>
    </location>
</feature>
<feature type="compositionally biased region" description="Low complexity" evidence="1">
    <location>
        <begin position="474"/>
        <end position="490"/>
    </location>
</feature>
<feature type="compositionally biased region" description="Polar residues" evidence="1">
    <location>
        <begin position="453"/>
        <end position="468"/>
    </location>
</feature>
<reference evidence="3" key="1">
    <citation type="submission" date="2019-01" db="EMBL/GenBank/DDBJ databases">
        <title>Draft genome sequences of three monokaryotic isolates of the white-rot basidiomycete fungus Dichomitus squalens.</title>
        <authorList>
            <consortium name="DOE Joint Genome Institute"/>
            <person name="Lopez S.C."/>
            <person name="Andreopoulos B."/>
            <person name="Pangilinan J."/>
            <person name="Lipzen A."/>
            <person name="Riley R."/>
            <person name="Ahrendt S."/>
            <person name="Ng V."/>
            <person name="Barry K."/>
            <person name="Daum C."/>
            <person name="Grigoriev I.V."/>
            <person name="Hilden K.S."/>
            <person name="Makela M.R."/>
            <person name="de Vries R.P."/>
        </authorList>
    </citation>
    <scope>NUCLEOTIDE SEQUENCE [LARGE SCALE GENOMIC DNA]</scope>
    <source>
        <strain evidence="3">OM18370.1</strain>
    </source>
</reference>
<dbReference type="OrthoDB" id="3267487at2759"/>
<evidence type="ECO:0000256" key="1">
    <source>
        <dbReference type="SAM" id="MobiDB-lite"/>
    </source>
</evidence>
<dbReference type="AlphaFoldDB" id="A0A4Q9N3H8"/>
<dbReference type="Proteomes" id="UP000292957">
    <property type="component" value="Unassembled WGS sequence"/>
</dbReference>